<protein>
    <recommendedName>
        <fullName evidence="4">Lipoprotein</fullName>
    </recommendedName>
</protein>
<sequence length="128" mass="14940" precursor="true">MIKKLISIIFITFLLSSCASKQVINSTSATILIKTPTMKFYDKGFISKFDNYTQVQIYSAGKTILDMKIYKDRVCTSTFECESLKEFNKKYLNSAYKDDFLESIFNNNKKETVFRDKEHNILIKVKKD</sequence>
<keyword evidence="3" id="KW-1185">Reference proteome</keyword>
<feature type="signal peptide" evidence="1">
    <location>
        <begin position="1"/>
        <end position="21"/>
    </location>
</feature>
<dbReference type="PROSITE" id="PS51257">
    <property type="entry name" value="PROKAR_LIPOPROTEIN"/>
    <property type="match status" value="1"/>
</dbReference>
<dbReference type="Proteomes" id="UP000000939">
    <property type="component" value="Chromosome"/>
</dbReference>
<dbReference type="RefSeq" id="WP_013136794.1">
    <property type="nucleotide sequence ID" value="NC_014166.1"/>
</dbReference>
<gene>
    <name evidence="2" type="ordered locus">Arnit_3001</name>
</gene>
<dbReference type="HOGENOM" id="CLU_164524_0_0_7"/>
<reference evidence="2 3" key="1">
    <citation type="journal article" date="2010" name="Stand. Genomic Sci.">
        <title>Complete genome sequence of Arcobacter nitrofigilis type strain (CI).</title>
        <authorList>
            <person name="Pati A."/>
            <person name="Gronow S."/>
            <person name="Lapidus A."/>
            <person name="Copeland A."/>
            <person name="Glavina Del Rio T."/>
            <person name="Nolan M."/>
            <person name="Lucas S."/>
            <person name="Tice H."/>
            <person name="Cheng J.F."/>
            <person name="Han C."/>
            <person name="Chertkov O."/>
            <person name="Bruce D."/>
            <person name="Tapia R."/>
            <person name="Goodwin L."/>
            <person name="Pitluck S."/>
            <person name="Liolios K."/>
            <person name="Ivanova N."/>
            <person name="Mavromatis K."/>
            <person name="Chen A."/>
            <person name="Palaniappan K."/>
            <person name="Land M."/>
            <person name="Hauser L."/>
            <person name="Chang Y.J."/>
            <person name="Jeffries C.D."/>
            <person name="Detter J.C."/>
            <person name="Rohde M."/>
            <person name="Goker M."/>
            <person name="Bristow J."/>
            <person name="Eisen J.A."/>
            <person name="Markowitz V."/>
            <person name="Hugenholtz P."/>
            <person name="Klenk H.P."/>
            <person name="Kyrpides N.C."/>
        </authorList>
    </citation>
    <scope>NUCLEOTIDE SEQUENCE [LARGE SCALE GENOMIC DNA]</scope>
    <source>
        <strain evidence="3">ATCC 33309 / DSM 7299 / CCUG 15893 / LMG 7604 / NCTC 12251 / CI</strain>
    </source>
</reference>
<evidence type="ECO:0008006" key="4">
    <source>
        <dbReference type="Google" id="ProtNLM"/>
    </source>
</evidence>
<dbReference type="STRING" id="572480.Arnit_3001"/>
<organism evidence="2 3">
    <name type="scientific">Arcobacter nitrofigilis (strain ATCC 33309 / DSM 7299 / CCUG 15893 / LMG 7604 / NCTC 12251 / CI)</name>
    <name type="common">Campylobacter nitrofigilis</name>
    <dbReference type="NCBI Taxonomy" id="572480"/>
    <lineage>
        <taxon>Bacteria</taxon>
        <taxon>Pseudomonadati</taxon>
        <taxon>Campylobacterota</taxon>
        <taxon>Epsilonproteobacteria</taxon>
        <taxon>Campylobacterales</taxon>
        <taxon>Arcobacteraceae</taxon>
        <taxon>Arcobacter</taxon>
    </lineage>
</organism>
<dbReference type="AlphaFoldDB" id="D5V7M9"/>
<evidence type="ECO:0000313" key="3">
    <source>
        <dbReference type="Proteomes" id="UP000000939"/>
    </source>
</evidence>
<proteinExistence type="predicted"/>
<evidence type="ECO:0000256" key="1">
    <source>
        <dbReference type="SAM" id="SignalP"/>
    </source>
</evidence>
<dbReference type="EMBL" id="CP001999">
    <property type="protein sequence ID" value="ADG94649.1"/>
    <property type="molecule type" value="Genomic_DNA"/>
</dbReference>
<keyword evidence="1" id="KW-0732">Signal</keyword>
<dbReference type="KEGG" id="ant:Arnit_3001"/>
<dbReference type="eggNOG" id="ENOG502ZYK6">
    <property type="taxonomic scope" value="Bacteria"/>
</dbReference>
<accession>D5V7M9</accession>
<evidence type="ECO:0000313" key="2">
    <source>
        <dbReference type="EMBL" id="ADG94649.1"/>
    </source>
</evidence>
<name>D5V7M9_ARCNC</name>
<feature type="chain" id="PRO_5005671588" description="Lipoprotein" evidence="1">
    <location>
        <begin position="22"/>
        <end position="128"/>
    </location>
</feature>